<dbReference type="PANTHER" id="PTHR36111">
    <property type="entry name" value="INNER MEMBRANE PROTEIN-RELATED"/>
    <property type="match status" value="1"/>
</dbReference>
<sequence>MIIGPYVDAGSVLTGGLAGAAIGVHLPKPLRSTMTSIFGLCSMCMGLLAIMKDATLPVMVLAVILGTLIGELIFLERGIGVIGKHVDILMNRLLPSSGHGGVSGEAFLEQFVAIIVLFCASGTGIFGAMHEGMTGDASILIAKSILDLFTAAFFAAALGYAVATVALPQLAILLILAYLGGYIVPLTNATMQSDFFAVGGVLMFATGLRICGIKSFPVASMLPALVIVMPLSLLWGRLI</sequence>
<dbReference type="InterPro" id="IPR007563">
    <property type="entry name" value="DUF554"/>
</dbReference>
<dbReference type="RefSeq" id="WP_267846190.1">
    <property type="nucleotide sequence ID" value="NZ_JAPMXC010000001.1"/>
</dbReference>
<reference evidence="2" key="1">
    <citation type="submission" date="2022-11" db="EMBL/GenBank/DDBJ databases">
        <title>Robbsia betulipollinis sp. nov., isolated from pollen of birch (Betula pendula).</title>
        <authorList>
            <person name="Shi H."/>
            <person name="Ambika Manirajan B."/>
            <person name="Ratering S."/>
            <person name="Geissler-Plaum R."/>
            <person name="Schnell S."/>
        </authorList>
    </citation>
    <scope>NUCLEOTIDE SEQUENCE</scope>
    <source>
        <strain evidence="2">Bb-Pol-6</strain>
    </source>
</reference>
<feature type="transmembrane region" description="Helical" evidence="1">
    <location>
        <begin position="56"/>
        <end position="75"/>
    </location>
</feature>
<name>A0ABT3ZJE3_9BURK</name>
<feature type="transmembrane region" description="Helical" evidence="1">
    <location>
        <begin position="170"/>
        <end position="189"/>
    </location>
</feature>
<evidence type="ECO:0000256" key="1">
    <source>
        <dbReference type="SAM" id="Phobius"/>
    </source>
</evidence>
<comment type="caution">
    <text evidence="2">The sequence shown here is derived from an EMBL/GenBank/DDBJ whole genome shotgun (WGS) entry which is preliminary data.</text>
</comment>
<feature type="transmembrane region" description="Helical" evidence="1">
    <location>
        <begin position="33"/>
        <end position="50"/>
    </location>
</feature>
<keyword evidence="1" id="KW-1133">Transmembrane helix</keyword>
<keyword evidence="3" id="KW-1185">Reference proteome</keyword>
<feature type="transmembrane region" description="Helical" evidence="1">
    <location>
        <begin position="141"/>
        <end position="163"/>
    </location>
</feature>
<evidence type="ECO:0000313" key="2">
    <source>
        <dbReference type="EMBL" id="MCY0386653.1"/>
    </source>
</evidence>
<dbReference type="Pfam" id="PF04474">
    <property type="entry name" value="DUF554"/>
    <property type="match status" value="1"/>
</dbReference>
<keyword evidence="1" id="KW-0812">Transmembrane</keyword>
<proteinExistence type="predicted"/>
<feature type="transmembrane region" description="Helical" evidence="1">
    <location>
        <begin position="111"/>
        <end position="129"/>
    </location>
</feature>
<feature type="transmembrane region" description="Helical" evidence="1">
    <location>
        <begin position="6"/>
        <end position="26"/>
    </location>
</feature>
<dbReference type="Proteomes" id="UP001082899">
    <property type="component" value="Unassembled WGS sequence"/>
</dbReference>
<gene>
    <name evidence="2" type="ORF">OVY01_05255</name>
</gene>
<feature type="transmembrane region" description="Helical" evidence="1">
    <location>
        <begin position="218"/>
        <end position="238"/>
    </location>
</feature>
<dbReference type="EMBL" id="JAPMXC010000001">
    <property type="protein sequence ID" value="MCY0386653.1"/>
    <property type="molecule type" value="Genomic_DNA"/>
</dbReference>
<accession>A0ABT3ZJE3</accession>
<feature type="transmembrane region" description="Helical" evidence="1">
    <location>
        <begin position="195"/>
        <end position="211"/>
    </location>
</feature>
<keyword evidence="1" id="KW-0472">Membrane</keyword>
<protein>
    <submittedName>
        <fullName evidence="2">DUF554 domain-containing protein</fullName>
    </submittedName>
</protein>
<evidence type="ECO:0000313" key="3">
    <source>
        <dbReference type="Proteomes" id="UP001082899"/>
    </source>
</evidence>
<organism evidence="2 3">
    <name type="scientific">Robbsia betulipollinis</name>
    <dbReference type="NCBI Taxonomy" id="2981849"/>
    <lineage>
        <taxon>Bacteria</taxon>
        <taxon>Pseudomonadati</taxon>
        <taxon>Pseudomonadota</taxon>
        <taxon>Betaproteobacteria</taxon>
        <taxon>Burkholderiales</taxon>
        <taxon>Burkholderiaceae</taxon>
        <taxon>Robbsia</taxon>
    </lineage>
</organism>
<dbReference type="PANTHER" id="PTHR36111:SF2">
    <property type="entry name" value="INNER MEMBRANE PROTEIN"/>
    <property type="match status" value="1"/>
</dbReference>